<reference evidence="2 3" key="1">
    <citation type="submission" date="2016-04" db="EMBL/GenBank/DDBJ databases">
        <title>A degradative enzymes factory behind the ericoid mycorrhizal symbiosis.</title>
        <authorList>
            <consortium name="DOE Joint Genome Institute"/>
            <person name="Martino E."/>
            <person name="Morin E."/>
            <person name="Grelet G."/>
            <person name="Kuo A."/>
            <person name="Kohler A."/>
            <person name="Daghino S."/>
            <person name="Barry K."/>
            <person name="Choi C."/>
            <person name="Cichocki N."/>
            <person name="Clum A."/>
            <person name="Copeland A."/>
            <person name="Hainaut M."/>
            <person name="Haridas S."/>
            <person name="Labutti K."/>
            <person name="Lindquist E."/>
            <person name="Lipzen A."/>
            <person name="Khouja H.-R."/>
            <person name="Murat C."/>
            <person name="Ohm R."/>
            <person name="Olson A."/>
            <person name="Spatafora J."/>
            <person name="Veneault-Fourrey C."/>
            <person name="Henrissat B."/>
            <person name="Grigoriev I."/>
            <person name="Martin F."/>
            <person name="Perotto S."/>
        </authorList>
    </citation>
    <scope>NUCLEOTIDE SEQUENCE [LARGE SCALE GENOMIC DNA]</scope>
    <source>
        <strain evidence="2 3">F</strain>
    </source>
</reference>
<name>A0A2J6QVK2_HYAVF</name>
<evidence type="ECO:0000313" key="2">
    <source>
        <dbReference type="EMBL" id="PMD30298.1"/>
    </source>
</evidence>
<gene>
    <name evidence="2" type="ORF">L207DRAFT_592751</name>
</gene>
<feature type="region of interest" description="Disordered" evidence="1">
    <location>
        <begin position="263"/>
        <end position="338"/>
    </location>
</feature>
<accession>A0A2J6QVK2</accession>
<feature type="compositionally biased region" description="Low complexity" evidence="1">
    <location>
        <begin position="271"/>
        <end position="313"/>
    </location>
</feature>
<evidence type="ECO:0000256" key="1">
    <source>
        <dbReference type="SAM" id="MobiDB-lite"/>
    </source>
</evidence>
<proteinExistence type="predicted"/>
<sequence length="338" mass="36776">MPRLTHHTMSHADKVQFADWCYYMINNLDQCILVTKKMTVVADYPSPEDHPPYVISLCVQAKEWWHMSDREEDQFRIFTQGETNSLLIDRLKRLIGTGHAAEGRSVVYYHPDHHPKEALFAFIMTTNGLATPPQDQYIPDPDSGYLAAPIHAPGGGQFPFFGDRFVNSIPGHLTAWETTSKQRATCVLRVVFVVQSGNDRPRAVEVDLYMQIAPHENRSKVVVSVNASRNKLKELAGRGEHAQAELISGALFKFAFKENAHEDYAPPPEIPSIDPAASSSSSSPTSGSNDSPSPPADGAGPSTKRGRSASTGSGDAGKGKGKSTSGGMSGVAKKKTKS</sequence>
<organism evidence="2 3">
    <name type="scientific">Hyaloscypha variabilis (strain UAMH 11265 / GT02V1 / F)</name>
    <name type="common">Meliniomyces variabilis</name>
    <dbReference type="NCBI Taxonomy" id="1149755"/>
    <lineage>
        <taxon>Eukaryota</taxon>
        <taxon>Fungi</taxon>
        <taxon>Dikarya</taxon>
        <taxon>Ascomycota</taxon>
        <taxon>Pezizomycotina</taxon>
        <taxon>Leotiomycetes</taxon>
        <taxon>Helotiales</taxon>
        <taxon>Hyaloscyphaceae</taxon>
        <taxon>Hyaloscypha</taxon>
        <taxon>Hyaloscypha variabilis</taxon>
    </lineage>
</organism>
<dbReference type="AlphaFoldDB" id="A0A2J6QVK2"/>
<dbReference type="Proteomes" id="UP000235786">
    <property type="component" value="Unassembled WGS sequence"/>
</dbReference>
<protein>
    <submittedName>
        <fullName evidence="2">Uncharacterized protein</fullName>
    </submittedName>
</protein>
<keyword evidence="3" id="KW-1185">Reference proteome</keyword>
<dbReference type="EMBL" id="KZ613968">
    <property type="protein sequence ID" value="PMD30298.1"/>
    <property type="molecule type" value="Genomic_DNA"/>
</dbReference>
<evidence type="ECO:0000313" key="3">
    <source>
        <dbReference type="Proteomes" id="UP000235786"/>
    </source>
</evidence>